<dbReference type="FunCoup" id="A0A212R0A6">
    <property type="interactions" value="19"/>
</dbReference>
<dbReference type="InParanoid" id="A0A212R0A6"/>
<dbReference type="GO" id="GO:0016757">
    <property type="term" value="F:glycosyltransferase activity"/>
    <property type="evidence" value="ECO:0007669"/>
    <property type="project" value="UniProtKB-KW"/>
</dbReference>
<dbReference type="CDD" id="cd04186">
    <property type="entry name" value="GT_2_like_c"/>
    <property type="match status" value="1"/>
</dbReference>
<protein>
    <recommendedName>
        <fullName evidence="5">Glycosyltransferase 2-like domain-containing protein</fullName>
    </recommendedName>
</protein>
<dbReference type="AlphaFoldDB" id="A0A212R0A6"/>
<dbReference type="EMBL" id="FYEK01000027">
    <property type="protein sequence ID" value="SNB65280.1"/>
    <property type="molecule type" value="Genomic_DNA"/>
</dbReference>
<dbReference type="Pfam" id="PF00535">
    <property type="entry name" value="Glycos_transf_2"/>
    <property type="match status" value="1"/>
</dbReference>
<evidence type="ECO:0000256" key="3">
    <source>
        <dbReference type="ARBA" id="ARBA00022676"/>
    </source>
</evidence>
<evidence type="ECO:0000256" key="1">
    <source>
        <dbReference type="ARBA" id="ARBA00004776"/>
    </source>
</evidence>
<comment type="pathway">
    <text evidence="1">Cell wall biogenesis; cell wall polysaccharide biosynthesis.</text>
</comment>
<sequence length="315" mass="35342">MGGILVAVLTYNRLHDTLACLESVRRLEGPVEAIVALDNGSTDGTPEAIRRAFPEVEVWELGGNLGYAAGNNLALRVAQQQGMEGVFLLNNDTLVDPMCLVALLEAARALPRVGAVGPLVWAWPPSQGIWALGGEIHWRRAYTTHREAGRAAPSQWEPHPVDFVPGCGILLLREALETVGGFDERYFMYWEETDWCQRARRAGFSIWVDPRAQMWHKAPMDPDDLSAGALYYMTRNRMLFFREHTQGVRRWLALAHAFHGAIRLARRYERGDQPERAQAIWEGLHDFLHGRWGPREAEAPVGRMGKEVAWPASSG</sequence>
<dbReference type="InterPro" id="IPR001173">
    <property type="entry name" value="Glyco_trans_2-like"/>
</dbReference>
<name>A0A212R0A6_9CHLR</name>
<evidence type="ECO:0000313" key="6">
    <source>
        <dbReference type="EMBL" id="SNB65280.1"/>
    </source>
</evidence>
<dbReference type="PANTHER" id="PTHR43179:SF12">
    <property type="entry name" value="GALACTOFURANOSYLTRANSFERASE GLFT2"/>
    <property type="match status" value="1"/>
</dbReference>
<dbReference type="Gene3D" id="3.90.550.10">
    <property type="entry name" value="Spore Coat Polysaccharide Biosynthesis Protein SpsA, Chain A"/>
    <property type="match status" value="1"/>
</dbReference>
<proteinExistence type="inferred from homology"/>
<reference evidence="7" key="1">
    <citation type="submission" date="2017-06" db="EMBL/GenBank/DDBJ databases">
        <authorList>
            <person name="Varghese N."/>
            <person name="Submissions S."/>
        </authorList>
    </citation>
    <scope>NUCLEOTIDE SEQUENCE [LARGE SCALE GENOMIC DNA]</scope>
    <source>
        <strain evidence="7">JAD2</strain>
    </source>
</reference>
<gene>
    <name evidence="6" type="ORF">SAMN02746019_00009600</name>
</gene>
<dbReference type="Proteomes" id="UP000197025">
    <property type="component" value="Unassembled WGS sequence"/>
</dbReference>
<keyword evidence="3" id="KW-0328">Glycosyltransferase</keyword>
<evidence type="ECO:0000256" key="4">
    <source>
        <dbReference type="ARBA" id="ARBA00022679"/>
    </source>
</evidence>
<feature type="domain" description="Glycosyltransferase 2-like" evidence="5">
    <location>
        <begin position="6"/>
        <end position="179"/>
    </location>
</feature>
<organism evidence="6 7">
    <name type="scientific">Thermoflexus hugenholtzii JAD2</name>
    <dbReference type="NCBI Taxonomy" id="877466"/>
    <lineage>
        <taxon>Bacteria</taxon>
        <taxon>Bacillati</taxon>
        <taxon>Chloroflexota</taxon>
        <taxon>Thermoflexia</taxon>
        <taxon>Thermoflexales</taxon>
        <taxon>Thermoflexaceae</taxon>
        <taxon>Thermoflexus</taxon>
    </lineage>
</organism>
<dbReference type="SUPFAM" id="SSF53448">
    <property type="entry name" value="Nucleotide-diphospho-sugar transferases"/>
    <property type="match status" value="1"/>
</dbReference>
<keyword evidence="4" id="KW-0808">Transferase</keyword>
<dbReference type="PANTHER" id="PTHR43179">
    <property type="entry name" value="RHAMNOSYLTRANSFERASE WBBL"/>
    <property type="match status" value="1"/>
</dbReference>
<dbReference type="InterPro" id="IPR029044">
    <property type="entry name" value="Nucleotide-diphossugar_trans"/>
</dbReference>
<evidence type="ECO:0000259" key="5">
    <source>
        <dbReference type="Pfam" id="PF00535"/>
    </source>
</evidence>
<evidence type="ECO:0000256" key="2">
    <source>
        <dbReference type="ARBA" id="ARBA00006739"/>
    </source>
</evidence>
<keyword evidence="7" id="KW-1185">Reference proteome</keyword>
<comment type="similarity">
    <text evidence="2">Belongs to the glycosyltransferase 2 family.</text>
</comment>
<evidence type="ECO:0000313" key="7">
    <source>
        <dbReference type="Proteomes" id="UP000197025"/>
    </source>
</evidence>
<accession>A0A212R0A6</accession>